<keyword evidence="1" id="KW-0677">Repeat</keyword>
<name>A0ABC8SH44_9AQUA</name>
<dbReference type="Gene3D" id="2.130.10.30">
    <property type="entry name" value="Regulator of chromosome condensation 1/beta-lactamase-inhibitor protein II"/>
    <property type="match status" value="1"/>
</dbReference>
<dbReference type="Proteomes" id="UP001642360">
    <property type="component" value="Unassembled WGS sequence"/>
</dbReference>
<protein>
    <submittedName>
        <fullName evidence="3">Uncharacterized protein</fullName>
    </submittedName>
</protein>
<dbReference type="InterPro" id="IPR009091">
    <property type="entry name" value="RCC1/BLIP-II"/>
</dbReference>
<sequence length="119" mass="13150">MLMTRVWRSTIHGNGKWALGFWWWRRRICSSSEGKQRPTSGKRIAAALWGNGDYGRLGLGGLESQWRPVFCSAFGDQSLRQIACGGAHTLFLTESGSVYASGLNDFGQLGISDNKSYTT</sequence>
<dbReference type="PRINTS" id="PR00633">
    <property type="entry name" value="RCCNDNSATION"/>
</dbReference>
<evidence type="ECO:0000313" key="4">
    <source>
        <dbReference type="Proteomes" id="UP001642360"/>
    </source>
</evidence>
<comment type="caution">
    <text evidence="3">The sequence shown here is derived from an EMBL/GenBank/DDBJ whole genome shotgun (WGS) entry which is preliminary data.</text>
</comment>
<keyword evidence="4" id="KW-1185">Reference proteome</keyword>
<evidence type="ECO:0000313" key="3">
    <source>
        <dbReference type="EMBL" id="CAK9156529.1"/>
    </source>
</evidence>
<dbReference type="AlphaFoldDB" id="A0ABC8SH44"/>
<proteinExistence type="predicted"/>
<dbReference type="InterPro" id="IPR000408">
    <property type="entry name" value="Reg_chr_condens"/>
</dbReference>
<dbReference type="EMBL" id="CAUOFW020002870">
    <property type="protein sequence ID" value="CAK9156529.1"/>
    <property type="molecule type" value="Genomic_DNA"/>
</dbReference>
<gene>
    <name evidence="3" type="ORF">ILEXP_LOCUS25076</name>
</gene>
<dbReference type="SUPFAM" id="SSF50985">
    <property type="entry name" value="RCC1/BLIP-II"/>
    <property type="match status" value="1"/>
</dbReference>
<organism evidence="3 4">
    <name type="scientific">Ilex paraguariensis</name>
    <name type="common">yerba mate</name>
    <dbReference type="NCBI Taxonomy" id="185542"/>
    <lineage>
        <taxon>Eukaryota</taxon>
        <taxon>Viridiplantae</taxon>
        <taxon>Streptophyta</taxon>
        <taxon>Embryophyta</taxon>
        <taxon>Tracheophyta</taxon>
        <taxon>Spermatophyta</taxon>
        <taxon>Magnoliopsida</taxon>
        <taxon>eudicotyledons</taxon>
        <taxon>Gunneridae</taxon>
        <taxon>Pentapetalae</taxon>
        <taxon>asterids</taxon>
        <taxon>campanulids</taxon>
        <taxon>Aquifoliales</taxon>
        <taxon>Aquifoliaceae</taxon>
        <taxon>Ilex</taxon>
    </lineage>
</organism>
<reference evidence="3 4" key="1">
    <citation type="submission" date="2024-02" db="EMBL/GenBank/DDBJ databases">
        <authorList>
            <person name="Vignale AGUSTIN F."/>
            <person name="Sosa J E."/>
            <person name="Modenutti C."/>
        </authorList>
    </citation>
    <scope>NUCLEOTIDE SEQUENCE [LARGE SCALE GENOMIC DNA]</scope>
</reference>
<dbReference type="PANTHER" id="PTHR22872">
    <property type="entry name" value="BTK-BINDING PROTEIN-RELATED"/>
    <property type="match status" value="1"/>
</dbReference>
<feature type="non-terminal residue" evidence="3">
    <location>
        <position position="119"/>
    </location>
</feature>
<dbReference type="Pfam" id="PF00415">
    <property type="entry name" value="RCC1"/>
    <property type="match status" value="1"/>
</dbReference>
<dbReference type="PROSITE" id="PS50012">
    <property type="entry name" value="RCC1_3"/>
    <property type="match status" value="1"/>
</dbReference>
<evidence type="ECO:0000256" key="1">
    <source>
        <dbReference type="ARBA" id="ARBA00022737"/>
    </source>
</evidence>
<dbReference type="InterPro" id="IPR051625">
    <property type="entry name" value="Signaling_Regulatory_Domain"/>
</dbReference>
<feature type="repeat" description="RCC1" evidence="2">
    <location>
        <begin position="44"/>
        <end position="95"/>
    </location>
</feature>
<evidence type="ECO:0000256" key="2">
    <source>
        <dbReference type="PROSITE-ProRule" id="PRU00235"/>
    </source>
</evidence>
<accession>A0ABC8SH44</accession>